<evidence type="ECO:0000313" key="2">
    <source>
        <dbReference type="Proteomes" id="UP000824014"/>
    </source>
</evidence>
<name>A0A9D2ILF5_9BACT</name>
<dbReference type="Proteomes" id="UP000824014">
    <property type="component" value="Unassembled WGS sequence"/>
</dbReference>
<dbReference type="EMBL" id="DXCC01000005">
    <property type="protein sequence ID" value="HIZ14715.1"/>
    <property type="molecule type" value="Genomic_DNA"/>
</dbReference>
<proteinExistence type="predicted"/>
<evidence type="ECO:0008006" key="3">
    <source>
        <dbReference type="Google" id="ProtNLM"/>
    </source>
</evidence>
<reference evidence="1" key="1">
    <citation type="journal article" date="2021" name="PeerJ">
        <title>Extensive microbial diversity within the chicken gut microbiome revealed by metagenomics and culture.</title>
        <authorList>
            <person name="Gilroy R."/>
            <person name="Ravi A."/>
            <person name="Getino M."/>
            <person name="Pursley I."/>
            <person name="Horton D.L."/>
            <person name="Alikhan N.F."/>
            <person name="Baker D."/>
            <person name="Gharbi K."/>
            <person name="Hall N."/>
            <person name="Watson M."/>
            <person name="Adriaenssens E.M."/>
            <person name="Foster-Nyarko E."/>
            <person name="Jarju S."/>
            <person name="Secka A."/>
            <person name="Antonio M."/>
            <person name="Oren A."/>
            <person name="Chaudhuri R.R."/>
            <person name="La Ragione R."/>
            <person name="Hildebrand F."/>
            <person name="Pallen M.J."/>
        </authorList>
    </citation>
    <scope>NUCLEOTIDE SEQUENCE</scope>
    <source>
        <strain evidence="1">ChiHjej11B10-19426</strain>
    </source>
</reference>
<comment type="caution">
    <text evidence="1">The sequence shown here is derived from an EMBL/GenBank/DDBJ whole genome shotgun (WGS) entry which is preliminary data.</text>
</comment>
<organism evidence="1 2">
    <name type="scientific">Candidatus Tidjanibacter faecipullorum</name>
    <dbReference type="NCBI Taxonomy" id="2838766"/>
    <lineage>
        <taxon>Bacteria</taxon>
        <taxon>Pseudomonadati</taxon>
        <taxon>Bacteroidota</taxon>
        <taxon>Bacteroidia</taxon>
        <taxon>Bacteroidales</taxon>
        <taxon>Rikenellaceae</taxon>
        <taxon>Tidjanibacter</taxon>
    </lineage>
</organism>
<evidence type="ECO:0000313" key="1">
    <source>
        <dbReference type="EMBL" id="HIZ14715.1"/>
    </source>
</evidence>
<gene>
    <name evidence="1" type="ORF">H9816_02200</name>
</gene>
<sequence>MLKKFWQKYRIGCVITIAFVLIVTVFSKNTVIEAMAIRHRIRVMHREQMRYREQAREDSTFLEMLKHDWFLEKYARETYYMKERGEEIYLVE</sequence>
<accession>A0A9D2ILF5</accession>
<reference evidence="1" key="2">
    <citation type="submission" date="2021-04" db="EMBL/GenBank/DDBJ databases">
        <authorList>
            <person name="Gilroy R."/>
        </authorList>
    </citation>
    <scope>NUCLEOTIDE SEQUENCE</scope>
    <source>
        <strain evidence="1">ChiHjej11B10-19426</strain>
    </source>
</reference>
<dbReference type="AlphaFoldDB" id="A0A9D2ILF5"/>
<protein>
    <recommendedName>
        <fullName evidence="3">Septum formation initiator</fullName>
    </recommendedName>
</protein>